<keyword evidence="2" id="KW-1185">Reference proteome</keyword>
<accession>A0ABQ7KC24</accession>
<comment type="caution">
    <text evidence="1">The sequence shown here is derived from an EMBL/GenBank/DDBJ whole genome shotgun (WGS) entry which is preliminary data.</text>
</comment>
<evidence type="ECO:0000313" key="2">
    <source>
        <dbReference type="Proteomes" id="UP001194696"/>
    </source>
</evidence>
<sequence>MLPTESLSLAKDGFEQSTLAGSKVAPAWRRSGSQQKRKALMFPVDLKDPSFAAPSVLRDNPVYGDFDRLRERCNTAANIGSLDFATQKAEALALNGIWFVGKAVLPSPDAKAIVQTMSHAYRFTEYKEISALTPSLSEILQTGGEYEISEAIDQLSGSEIPRKARKALKVWRLLADTLPSEYRPGLQDGEHTFMNRVLSPFLSVTFSARSNKLLKGNTEHESANEYKTDHKQGVRSDFYVDLSFPHLGTSCVGLIGEVKPPEKAQIEQLEL</sequence>
<dbReference type="Proteomes" id="UP001194696">
    <property type="component" value="Unassembled WGS sequence"/>
</dbReference>
<organism evidence="1 2">
    <name type="scientific">Linnemannia gamsii</name>
    <dbReference type="NCBI Taxonomy" id="64522"/>
    <lineage>
        <taxon>Eukaryota</taxon>
        <taxon>Fungi</taxon>
        <taxon>Fungi incertae sedis</taxon>
        <taxon>Mucoromycota</taxon>
        <taxon>Mortierellomycotina</taxon>
        <taxon>Mortierellomycetes</taxon>
        <taxon>Mortierellales</taxon>
        <taxon>Mortierellaceae</taxon>
        <taxon>Linnemannia</taxon>
    </lineage>
</organism>
<evidence type="ECO:0000313" key="1">
    <source>
        <dbReference type="EMBL" id="KAG0296083.1"/>
    </source>
</evidence>
<gene>
    <name evidence="1" type="ORF">BGZ96_010247</name>
</gene>
<dbReference type="EMBL" id="JAAAIM010000066">
    <property type="protein sequence ID" value="KAG0296083.1"/>
    <property type="molecule type" value="Genomic_DNA"/>
</dbReference>
<proteinExistence type="predicted"/>
<protein>
    <submittedName>
        <fullName evidence="1">Uncharacterized protein</fullName>
    </submittedName>
</protein>
<name>A0ABQ7KC24_9FUNG</name>
<reference evidence="1 2" key="1">
    <citation type="journal article" date="2020" name="Fungal Divers.">
        <title>Resolving the Mortierellaceae phylogeny through synthesis of multi-gene phylogenetics and phylogenomics.</title>
        <authorList>
            <person name="Vandepol N."/>
            <person name="Liber J."/>
            <person name="Desiro A."/>
            <person name="Na H."/>
            <person name="Kennedy M."/>
            <person name="Barry K."/>
            <person name="Grigoriev I.V."/>
            <person name="Miller A.N."/>
            <person name="O'Donnell K."/>
            <person name="Stajich J.E."/>
            <person name="Bonito G."/>
        </authorList>
    </citation>
    <scope>NUCLEOTIDE SEQUENCE [LARGE SCALE GENOMIC DNA]</scope>
    <source>
        <strain evidence="1 2">AD045</strain>
    </source>
</reference>